<dbReference type="PANTHER" id="PTHR15549:SF27">
    <property type="entry name" value="CHITIN-BINDING TYPE-1 DOMAIN-CONTAINING PROTEIN"/>
    <property type="match status" value="1"/>
</dbReference>
<keyword evidence="3 6" id="KW-1133">Transmembrane helix</keyword>
<evidence type="ECO:0000256" key="5">
    <source>
        <dbReference type="SAM" id="MobiDB-lite"/>
    </source>
</evidence>
<dbReference type="Proteomes" id="UP000054516">
    <property type="component" value="Unassembled WGS sequence"/>
</dbReference>
<evidence type="ECO:0000313" key="8">
    <source>
        <dbReference type="Proteomes" id="UP000054516"/>
    </source>
</evidence>
<evidence type="ECO:0000256" key="1">
    <source>
        <dbReference type="ARBA" id="ARBA00004167"/>
    </source>
</evidence>
<dbReference type="InterPro" id="IPR051694">
    <property type="entry name" value="Immunoregulatory_rcpt-like"/>
</dbReference>
<feature type="transmembrane region" description="Helical" evidence="6">
    <location>
        <begin position="130"/>
        <end position="152"/>
    </location>
</feature>
<dbReference type="OrthoDB" id="4770059at2759"/>
<keyword evidence="2 6" id="KW-0812">Transmembrane</keyword>
<organism evidence="7">
    <name type="scientific">Rosellinia necatrix</name>
    <name type="common">White root-rot fungus</name>
    <dbReference type="NCBI Taxonomy" id="77044"/>
    <lineage>
        <taxon>Eukaryota</taxon>
        <taxon>Fungi</taxon>
        <taxon>Dikarya</taxon>
        <taxon>Ascomycota</taxon>
        <taxon>Pezizomycotina</taxon>
        <taxon>Sordariomycetes</taxon>
        <taxon>Xylariomycetidae</taxon>
        <taxon>Xylariales</taxon>
        <taxon>Xylariaceae</taxon>
        <taxon>Rosellinia</taxon>
    </lineage>
</organism>
<keyword evidence="4 6" id="KW-0472">Membrane</keyword>
<evidence type="ECO:0000256" key="4">
    <source>
        <dbReference type="ARBA" id="ARBA00023136"/>
    </source>
</evidence>
<protein>
    <submittedName>
        <fullName evidence="7">Uncharacterized protein</fullName>
    </submittedName>
</protein>
<dbReference type="AlphaFoldDB" id="A0A1S8A6I1"/>
<accession>A0A1S8A6I1</accession>
<evidence type="ECO:0000313" key="7">
    <source>
        <dbReference type="EMBL" id="GAW25697.1"/>
    </source>
</evidence>
<proteinExistence type="predicted"/>
<dbReference type="GO" id="GO:0071944">
    <property type="term" value="C:cell periphery"/>
    <property type="evidence" value="ECO:0007669"/>
    <property type="project" value="UniProtKB-ARBA"/>
</dbReference>
<dbReference type="GO" id="GO:0016020">
    <property type="term" value="C:membrane"/>
    <property type="evidence" value="ECO:0007669"/>
    <property type="project" value="UniProtKB-SubCell"/>
</dbReference>
<keyword evidence="8" id="KW-1185">Reference proteome</keyword>
<comment type="subcellular location">
    <subcellularLocation>
        <location evidence="1">Membrane</location>
        <topology evidence="1">Single-pass membrane protein</topology>
    </subcellularLocation>
</comment>
<reference evidence="7" key="1">
    <citation type="submission" date="2016-03" db="EMBL/GenBank/DDBJ databases">
        <title>Draft genome sequence of Rosellinia necatrix.</title>
        <authorList>
            <person name="Kanematsu S."/>
        </authorList>
    </citation>
    <scope>NUCLEOTIDE SEQUENCE [LARGE SCALE GENOMIC DNA]</scope>
    <source>
        <strain evidence="7">W97</strain>
    </source>
</reference>
<evidence type="ECO:0000256" key="3">
    <source>
        <dbReference type="ARBA" id="ARBA00022989"/>
    </source>
</evidence>
<evidence type="ECO:0000256" key="2">
    <source>
        <dbReference type="ARBA" id="ARBA00022692"/>
    </source>
</evidence>
<name>A0A1S8A6I1_ROSNE</name>
<sequence>MGNAIETTVTCCPMMPYRFECNTNAVGSDWGVFADCTTSTSTLEVGLDVIGAVPTSKLVGSSRDASGNPILTHAIINGYGIQVRWQQTDEALLFGITTPSTLSSTTTLDSSPPTMTAKTASSSHPNSGTIAGIAVGAVAGILILLGIVILIVRSKRKRIPEVANRESPGHSIDYNTENGPPTVELSGLDSDPIIVFPKYELPIPAPTAVIPRQELPVQAQRDTVHTAQRHSPEDQGDSWGRAHRAYSNPRELEAMERPGELEVGLHIAELADTDRRGQNYHS</sequence>
<dbReference type="EMBL" id="DF977456">
    <property type="protein sequence ID" value="GAW25697.1"/>
    <property type="molecule type" value="Genomic_DNA"/>
</dbReference>
<dbReference type="PANTHER" id="PTHR15549">
    <property type="entry name" value="PAIRED IMMUNOGLOBULIN-LIKE TYPE 2 RECEPTOR"/>
    <property type="match status" value="1"/>
</dbReference>
<evidence type="ECO:0000256" key="6">
    <source>
        <dbReference type="SAM" id="Phobius"/>
    </source>
</evidence>
<feature type="region of interest" description="Disordered" evidence="5">
    <location>
        <begin position="219"/>
        <end position="242"/>
    </location>
</feature>
<feature type="region of interest" description="Disordered" evidence="5">
    <location>
        <begin position="103"/>
        <end position="123"/>
    </location>
</feature>
<gene>
    <name evidence="7" type="ORF">SAMD00023353_1101170</name>
</gene>
<feature type="compositionally biased region" description="Low complexity" evidence="5">
    <location>
        <begin position="103"/>
        <end position="116"/>
    </location>
</feature>